<evidence type="ECO:0000313" key="2">
    <source>
        <dbReference type="Proteomes" id="UP000595703"/>
    </source>
</evidence>
<sequence>MSALKYGRLPGAVPVGIQSLPHYVAGALPKAPASVPPPVLAEWGMLGNDEFGDCGVAGIEHVFMAVAADVGATEKFPTDKQTVSYYLKYTGGQDSGVVLSDFLAYVRKHGYYGHKLAAFAPVGVHDVPTLQFALWAYDAVYCGITVTEQMMADFQAGRPWTMESLNSPVDGGHCVPIVGYDSQYLYIVTWGAIQKIAYSAWHHMSEEAWALILGEHANGDGHGLSLKALQADLDKVAK</sequence>
<reference evidence="1 2" key="1">
    <citation type="journal article" date="2010" name="J. Bacteriol.">
        <title>Biochemical characterization of a novel indole prenyltransferase from Streptomyces sp. SN-593.</title>
        <authorList>
            <person name="Takahashi S."/>
            <person name="Takagi H."/>
            <person name="Toyoda A."/>
            <person name="Uramoto M."/>
            <person name="Nogawa T."/>
            <person name="Ueki M."/>
            <person name="Sakaki Y."/>
            <person name="Osada H."/>
        </authorList>
    </citation>
    <scope>NUCLEOTIDE SEQUENCE [LARGE SCALE GENOMIC DNA]</scope>
    <source>
        <strain evidence="1 2">SN-593</strain>
    </source>
</reference>
<dbReference type="Proteomes" id="UP000595703">
    <property type="component" value="Chromosome"/>
</dbReference>
<dbReference type="EMBL" id="AP018365">
    <property type="protein sequence ID" value="BBA99288.1"/>
    <property type="molecule type" value="Genomic_DNA"/>
</dbReference>
<dbReference type="AlphaFoldDB" id="A0A7U3UVD1"/>
<dbReference type="SUPFAM" id="SSF54001">
    <property type="entry name" value="Cysteine proteinases"/>
    <property type="match status" value="1"/>
</dbReference>
<reference evidence="1 2" key="2">
    <citation type="journal article" date="2011" name="J. Antibiot.">
        <title>Furaquinocins I and J: novel polyketide isoprenoid hybrid compounds from Streptomyces reveromyceticus SN-593.</title>
        <authorList>
            <person name="Panthee S."/>
            <person name="Takahashi S."/>
            <person name="Takagi H."/>
            <person name="Nogawa T."/>
            <person name="Oowada E."/>
            <person name="Uramoto M."/>
            <person name="Osada H."/>
        </authorList>
    </citation>
    <scope>NUCLEOTIDE SEQUENCE [LARGE SCALE GENOMIC DNA]</scope>
    <source>
        <strain evidence="1 2">SN-593</strain>
    </source>
</reference>
<gene>
    <name evidence="1" type="ORF">RVR_5841</name>
</gene>
<proteinExistence type="predicted"/>
<evidence type="ECO:0000313" key="1">
    <source>
        <dbReference type="EMBL" id="BBA99288.1"/>
    </source>
</evidence>
<dbReference type="InterPro" id="IPR038765">
    <property type="entry name" value="Papain-like_cys_pep_sf"/>
</dbReference>
<dbReference type="KEGG" id="arev:RVR_5841"/>
<name>A0A7U3UVD1_9ACTN</name>
<reference evidence="1 2" key="4">
    <citation type="journal article" date="2020" name="Sci. Rep.">
        <title>beta-carboline chemical signals induce reveromycin production through a LuxR family regulator in Streptomyces sp. SN-593.</title>
        <authorList>
            <person name="Panthee S."/>
            <person name="Kito N."/>
            <person name="Hayashi T."/>
            <person name="Shimizu T."/>
            <person name="Ishikawa J."/>
            <person name="Hamamoto H."/>
            <person name="Osada H."/>
            <person name="Takahashi S."/>
        </authorList>
    </citation>
    <scope>NUCLEOTIDE SEQUENCE [LARGE SCALE GENOMIC DNA]</scope>
    <source>
        <strain evidence="1 2">SN-593</strain>
    </source>
</reference>
<protein>
    <submittedName>
        <fullName evidence="1">Uncharacterized protein</fullName>
    </submittedName>
</protein>
<accession>A0A7U3UVD1</accession>
<reference evidence="1 2" key="3">
    <citation type="journal article" date="2011" name="Nat. Chem. Biol.">
        <title>Reveromycin A biosynthesis uses RevG and RevJ for stereospecific spiroacetal formation.</title>
        <authorList>
            <person name="Takahashi S."/>
            <person name="Toyoda A."/>
            <person name="Sekiyama Y."/>
            <person name="Takagi H."/>
            <person name="Nogawa T."/>
            <person name="Uramoto M."/>
            <person name="Suzuki R."/>
            <person name="Koshino H."/>
            <person name="Kumano T."/>
            <person name="Panthee S."/>
            <person name="Dairi T."/>
            <person name="Ishikawa J."/>
            <person name="Ikeda H."/>
            <person name="Sakaki Y."/>
            <person name="Osada H."/>
        </authorList>
    </citation>
    <scope>NUCLEOTIDE SEQUENCE [LARGE SCALE GENOMIC DNA]</scope>
    <source>
        <strain evidence="1 2">SN-593</strain>
    </source>
</reference>
<organism evidence="1 2">
    <name type="scientific">Actinacidiphila reveromycinica</name>
    <dbReference type="NCBI Taxonomy" id="659352"/>
    <lineage>
        <taxon>Bacteria</taxon>
        <taxon>Bacillati</taxon>
        <taxon>Actinomycetota</taxon>
        <taxon>Actinomycetes</taxon>
        <taxon>Kitasatosporales</taxon>
        <taxon>Streptomycetaceae</taxon>
        <taxon>Actinacidiphila</taxon>
    </lineage>
</organism>
<keyword evidence="2" id="KW-1185">Reference proteome</keyword>
<dbReference type="RefSeq" id="WP_202235304.1">
    <property type="nucleotide sequence ID" value="NZ_AP018365.1"/>
</dbReference>